<dbReference type="OrthoDB" id="1391570at2"/>
<dbReference type="PROSITE" id="PS51257">
    <property type="entry name" value="PROKAR_LIPOPROTEIN"/>
    <property type="match status" value="1"/>
</dbReference>
<reference evidence="1 2" key="1">
    <citation type="submission" date="2016-11" db="EMBL/GenBank/DDBJ databases">
        <authorList>
            <person name="Jaros S."/>
            <person name="Januszkiewicz K."/>
            <person name="Wedrychowicz H."/>
        </authorList>
    </citation>
    <scope>NUCLEOTIDE SEQUENCE [LARGE SCALE GENOMIC DNA]</scope>
    <source>
        <strain evidence="1 2">DSM 26897</strain>
    </source>
</reference>
<dbReference type="STRING" id="1302690.BUE76_10065"/>
<evidence type="ECO:0008006" key="3">
    <source>
        <dbReference type="Google" id="ProtNLM"/>
    </source>
</evidence>
<evidence type="ECO:0000313" key="1">
    <source>
        <dbReference type="EMBL" id="SHG28205.1"/>
    </source>
</evidence>
<dbReference type="Proteomes" id="UP000184368">
    <property type="component" value="Unassembled WGS sequence"/>
</dbReference>
<dbReference type="InterPro" id="IPR025324">
    <property type="entry name" value="DUF4230"/>
</dbReference>
<protein>
    <recommendedName>
        <fullName evidence="3">DUF4230 domain-containing protein</fullName>
    </recommendedName>
</protein>
<organism evidence="1 2">
    <name type="scientific">Cnuella takakiae</name>
    <dbReference type="NCBI Taxonomy" id="1302690"/>
    <lineage>
        <taxon>Bacteria</taxon>
        <taxon>Pseudomonadati</taxon>
        <taxon>Bacteroidota</taxon>
        <taxon>Chitinophagia</taxon>
        <taxon>Chitinophagales</taxon>
        <taxon>Chitinophagaceae</taxon>
        <taxon>Cnuella</taxon>
    </lineage>
</organism>
<dbReference type="Pfam" id="PF14014">
    <property type="entry name" value="DUF4230"/>
    <property type="match status" value="1"/>
</dbReference>
<accession>A0A1M5IIW1</accession>
<name>A0A1M5IIW1_9BACT</name>
<gene>
    <name evidence="1" type="ORF">SAMN05444008_1248</name>
</gene>
<dbReference type="RefSeq" id="WP_083596715.1">
    <property type="nucleotide sequence ID" value="NZ_FQUO01000024.1"/>
</dbReference>
<dbReference type="AlphaFoldDB" id="A0A1M5IIW1"/>
<sequence>MQIRKKIYWSLCVLLLAACRQSPPPSRPNPVLQLREMGQLATTEYELSKVVRARDEATWYKIGERRMLVSCRARIKAGIDLSQIRDIDIQAQGDKISIKLPAPQILTFSIPPENIRVVYSDVGLFRTPFSQAETNAIMQQAEKQIRRQADSLNMLQKAQEGAAVFVRNFFEQAGYKEVTITYRYQENAS</sequence>
<evidence type="ECO:0000313" key="2">
    <source>
        <dbReference type="Proteomes" id="UP000184368"/>
    </source>
</evidence>
<dbReference type="EMBL" id="FQUO01000024">
    <property type="protein sequence ID" value="SHG28205.1"/>
    <property type="molecule type" value="Genomic_DNA"/>
</dbReference>
<proteinExistence type="predicted"/>
<keyword evidence="2" id="KW-1185">Reference proteome</keyword>